<protein>
    <submittedName>
        <fullName evidence="1">Uncharacterized protein</fullName>
    </submittedName>
</protein>
<dbReference type="InParanoid" id="A0A4Q1BU31"/>
<keyword evidence="2" id="KW-1185">Reference proteome</keyword>
<accession>A0A4Q1BU31</accession>
<reference evidence="1 2" key="1">
    <citation type="submission" date="2016-06" db="EMBL/GenBank/DDBJ databases">
        <title>Evolution of pathogenesis and genome organization in the Tremellales.</title>
        <authorList>
            <person name="Cuomo C."/>
            <person name="Litvintseva A."/>
            <person name="Heitman J."/>
            <person name="Chen Y."/>
            <person name="Sun S."/>
            <person name="Springer D."/>
            <person name="Dromer F."/>
            <person name="Young S."/>
            <person name="Zeng Q."/>
            <person name="Chapman S."/>
            <person name="Gujja S."/>
            <person name="Saif S."/>
            <person name="Birren B."/>
        </authorList>
    </citation>
    <scope>NUCLEOTIDE SEQUENCE [LARGE SCALE GENOMIC DNA]</scope>
    <source>
        <strain evidence="1 2">ATCC 28783</strain>
    </source>
</reference>
<dbReference type="EMBL" id="SDIL01000007">
    <property type="protein sequence ID" value="RXK41555.1"/>
    <property type="molecule type" value="Genomic_DNA"/>
</dbReference>
<gene>
    <name evidence="1" type="ORF">M231_01054</name>
</gene>
<organism evidence="1 2">
    <name type="scientific">Tremella mesenterica</name>
    <name type="common">Jelly fungus</name>
    <dbReference type="NCBI Taxonomy" id="5217"/>
    <lineage>
        <taxon>Eukaryota</taxon>
        <taxon>Fungi</taxon>
        <taxon>Dikarya</taxon>
        <taxon>Basidiomycota</taxon>
        <taxon>Agaricomycotina</taxon>
        <taxon>Tremellomycetes</taxon>
        <taxon>Tremellales</taxon>
        <taxon>Tremellaceae</taxon>
        <taxon>Tremella</taxon>
    </lineage>
</organism>
<dbReference type="AlphaFoldDB" id="A0A4Q1BU31"/>
<evidence type="ECO:0000313" key="1">
    <source>
        <dbReference type="EMBL" id="RXK41555.1"/>
    </source>
</evidence>
<proteinExistence type="predicted"/>
<name>A0A4Q1BU31_TREME</name>
<dbReference type="Proteomes" id="UP000289152">
    <property type="component" value="Unassembled WGS sequence"/>
</dbReference>
<evidence type="ECO:0000313" key="2">
    <source>
        <dbReference type="Proteomes" id="UP000289152"/>
    </source>
</evidence>
<sequence>MRGGGCCCSRIVGLKPSRRRRTPGFDPAIGVDIGMHSTTTPYVGNSVGDMGGTACPPVHGHHAVGASACGGGGGAGCGGGGGGGGGGCGGGGGGGGC</sequence>
<comment type="caution">
    <text evidence="1">The sequence shown here is derived from an EMBL/GenBank/DDBJ whole genome shotgun (WGS) entry which is preliminary data.</text>
</comment>